<dbReference type="AntiFam" id="ANF00057">
    <property type="entry name" value="Translation of E. coli type CRISPR repeat"/>
</dbReference>
<gene>
    <name evidence="1" type="ORF">E6W36_14890</name>
</gene>
<dbReference type="InterPro" id="IPR021109">
    <property type="entry name" value="Peptidase_aspartic_dom_sf"/>
</dbReference>
<keyword evidence="2" id="KW-1185">Reference proteome</keyword>
<dbReference type="Pfam" id="PF13650">
    <property type="entry name" value="Asp_protease_2"/>
    <property type="match status" value="1"/>
</dbReference>
<dbReference type="InterPro" id="IPR034122">
    <property type="entry name" value="Retropepsin-like_bacterial"/>
</dbReference>
<protein>
    <recommendedName>
        <fullName evidence="3">Peptidase A2 domain-containing protein</fullName>
    </recommendedName>
</protein>
<dbReference type="AlphaFoldDB" id="A0A4D7C823"/>
<sequence length="296" mass="31158">MVVPVPFDLIDNRIVVDARFNGRPLRVIFDTGAGYILTPEAAAELGLDVEGAGQSGGAGEQRVDTGVTQVADMQIGDVHIRDHEYAVISLADSPNVFGSAQIDGVVGFEVLERFVTRIDYEERELSFMVPELFSYDGNGVAIPVQPACAGTVTIAHAAFGERRFSPVCGNSAAAASADRAAAVQPACAGNSRSVSRPRSTATVQPACAGNRTMQSYCRRTAPVQPACAGTDFVRDINALLTRFSPRVRGTENAADHAHGCARFSPACAGNSCHDLPRGIILEVQPRVCGNSTAVPA</sequence>
<dbReference type="Gene3D" id="2.40.70.10">
    <property type="entry name" value="Acid Proteases"/>
    <property type="match status" value="1"/>
</dbReference>
<organism evidence="1 2">
    <name type="scientific">Hankyongella ginsenosidimutans</name>
    <dbReference type="NCBI Taxonomy" id="1763828"/>
    <lineage>
        <taxon>Bacteria</taxon>
        <taxon>Pseudomonadati</taxon>
        <taxon>Pseudomonadota</taxon>
        <taxon>Alphaproteobacteria</taxon>
        <taxon>Sphingomonadales</taxon>
        <taxon>Sphingomonadaceae</taxon>
        <taxon>Hankyongella</taxon>
    </lineage>
</organism>
<evidence type="ECO:0000313" key="2">
    <source>
        <dbReference type="Proteomes" id="UP000298714"/>
    </source>
</evidence>
<accession>A0A4D7C823</accession>
<dbReference type="CDD" id="cd05483">
    <property type="entry name" value="retropepsin_like_bacteria"/>
    <property type="match status" value="1"/>
</dbReference>
<dbReference type="EMBL" id="CP039704">
    <property type="protein sequence ID" value="QCI80325.1"/>
    <property type="molecule type" value="Genomic_DNA"/>
</dbReference>
<dbReference type="KEGG" id="hgn:E6W36_14890"/>
<reference evidence="2" key="1">
    <citation type="submission" date="2019-04" db="EMBL/GenBank/DDBJ databases">
        <title>Complete genome sequence of Sphingomonas sp. W1-2-3.</title>
        <authorList>
            <person name="Im W.T."/>
        </authorList>
    </citation>
    <scope>NUCLEOTIDE SEQUENCE [LARGE SCALE GENOMIC DNA]</scope>
    <source>
        <strain evidence="2">W1-2-3</strain>
    </source>
</reference>
<proteinExistence type="predicted"/>
<evidence type="ECO:0000313" key="1">
    <source>
        <dbReference type="EMBL" id="QCI80325.1"/>
    </source>
</evidence>
<name>A0A4D7C823_9SPHN</name>
<dbReference type="Proteomes" id="UP000298714">
    <property type="component" value="Chromosome"/>
</dbReference>
<evidence type="ECO:0008006" key="3">
    <source>
        <dbReference type="Google" id="ProtNLM"/>
    </source>
</evidence>
<dbReference type="SUPFAM" id="SSF50630">
    <property type="entry name" value="Acid proteases"/>
    <property type="match status" value="1"/>
</dbReference>